<reference evidence="1 2" key="1">
    <citation type="submission" date="2019-02" db="EMBL/GenBank/DDBJ databases">
        <title>Deep-cultivation of Planctomycetes and their phenomic and genomic characterization uncovers novel biology.</title>
        <authorList>
            <person name="Wiegand S."/>
            <person name="Jogler M."/>
            <person name="Boedeker C."/>
            <person name="Pinto D."/>
            <person name="Vollmers J."/>
            <person name="Rivas-Marin E."/>
            <person name="Kohn T."/>
            <person name="Peeters S.H."/>
            <person name="Heuer A."/>
            <person name="Rast P."/>
            <person name="Oberbeckmann S."/>
            <person name="Bunk B."/>
            <person name="Jeske O."/>
            <person name="Meyerdierks A."/>
            <person name="Storesund J.E."/>
            <person name="Kallscheuer N."/>
            <person name="Luecker S."/>
            <person name="Lage O.M."/>
            <person name="Pohl T."/>
            <person name="Merkel B.J."/>
            <person name="Hornburger P."/>
            <person name="Mueller R.-W."/>
            <person name="Bruemmer F."/>
            <person name="Labrenz M."/>
            <person name="Spormann A.M."/>
            <person name="Op den Camp H."/>
            <person name="Overmann J."/>
            <person name="Amann R."/>
            <person name="Jetten M.S.M."/>
            <person name="Mascher T."/>
            <person name="Medema M.H."/>
            <person name="Devos D.P."/>
            <person name="Kaster A.-K."/>
            <person name="Ovreas L."/>
            <person name="Rohde M."/>
            <person name="Galperin M.Y."/>
            <person name="Jogler C."/>
        </authorList>
    </citation>
    <scope>NUCLEOTIDE SEQUENCE [LARGE SCALE GENOMIC DNA]</scope>
    <source>
        <strain evidence="1 2">V22</strain>
    </source>
</reference>
<dbReference type="AlphaFoldDB" id="A0A517T614"/>
<evidence type="ECO:0000313" key="2">
    <source>
        <dbReference type="Proteomes" id="UP000319976"/>
    </source>
</evidence>
<organism evidence="1 2">
    <name type="scientific">Calycomorphotria hydatis</name>
    <dbReference type="NCBI Taxonomy" id="2528027"/>
    <lineage>
        <taxon>Bacteria</taxon>
        <taxon>Pseudomonadati</taxon>
        <taxon>Planctomycetota</taxon>
        <taxon>Planctomycetia</taxon>
        <taxon>Planctomycetales</taxon>
        <taxon>Planctomycetaceae</taxon>
        <taxon>Calycomorphotria</taxon>
    </lineage>
</organism>
<dbReference type="EMBL" id="CP036316">
    <property type="protein sequence ID" value="QDT63822.1"/>
    <property type="molecule type" value="Genomic_DNA"/>
</dbReference>
<name>A0A517T614_9PLAN</name>
<dbReference type="KEGG" id="chya:V22_10470"/>
<dbReference type="PROSITE" id="PS51257">
    <property type="entry name" value="PROKAR_LIPOPROTEIN"/>
    <property type="match status" value="1"/>
</dbReference>
<dbReference type="RefSeq" id="WP_145260434.1">
    <property type="nucleotide sequence ID" value="NZ_CP036316.1"/>
</dbReference>
<accession>A0A517T614</accession>
<protein>
    <submittedName>
        <fullName evidence="1">Uncharacterized protein</fullName>
    </submittedName>
</protein>
<gene>
    <name evidence="1" type="ORF">V22_10470</name>
</gene>
<dbReference type="OrthoDB" id="288412at2"/>
<keyword evidence="2" id="KW-1185">Reference proteome</keyword>
<proteinExistence type="predicted"/>
<evidence type="ECO:0000313" key="1">
    <source>
        <dbReference type="EMBL" id="QDT63822.1"/>
    </source>
</evidence>
<dbReference type="Proteomes" id="UP000319976">
    <property type="component" value="Chromosome"/>
</dbReference>
<sequence length="109" mass="11978">MPTNRAKLSALPIVFLAASSLSFIVGCGGYPEVSPQTYHLARALNAVCDFRMDDKLGEMTDRIQVSLSNDDITTTEAGWLLDIVETARSGNWEQARSESRQMLADQVGR</sequence>